<keyword evidence="3" id="KW-1185">Reference proteome</keyword>
<keyword evidence="1" id="KW-0812">Transmembrane</keyword>
<name>A0A4P9XED7_9FUNG</name>
<evidence type="ECO:0008006" key="4">
    <source>
        <dbReference type="Google" id="ProtNLM"/>
    </source>
</evidence>
<accession>A0A4P9XED7</accession>
<dbReference type="EMBL" id="ML014116">
    <property type="protein sequence ID" value="RKP03905.1"/>
    <property type="molecule type" value="Genomic_DNA"/>
</dbReference>
<evidence type="ECO:0000313" key="3">
    <source>
        <dbReference type="Proteomes" id="UP000274922"/>
    </source>
</evidence>
<organism evidence="2 3">
    <name type="scientific">Caulochytrium protostelioides</name>
    <dbReference type="NCBI Taxonomy" id="1555241"/>
    <lineage>
        <taxon>Eukaryota</taxon>
        <taxon>Fungi</taxon>
        <taxon>Fungi incertae sedis</taxon>
        <taxon>Chytridiomycota</taxon>
        <taxon>Chytridiomycota incertae sedis</taxon>
        <taxon>Chytridiomycetes</taxon>
        <taxon>Caulochytriales</taxon>
        <taxon>Caulochytriaceae</taxon>
        <taxon>Caulochytrium</taxon>
    </lineage>
</organism>
<dbReference type="Proteomes" id="UP000274922">
    <property type="component" value="Unassembled WGS sequence"/>
</dbReference>
<evidence type="ECO:0000313" key="2">
    <source>
        <dbReference type="EMBL" id="RKP03905.1"/>
    </source>
</evidence>
<sequence>MITPLVHATIRTCLPLDVPSSQKIPSLQRRVIAAAATAVTVAAVTAAAATAAAVARAAAATITTTTHDDDDSRLLLSRLACPSERASWMAAAIGTAAAGAAAPAAGPAAAGLLGPTWSPLVDGATAAARAGTCVSMVSLPPAPGADLDADFAFYHVLVRQARGSPKGTPGTALVLATGRPATAWAQIQRAGRKLGALFGHDPSAPSPRDPVQYWDLSAALDADGDADGDGDADADGETTAAPRETLMAVVARVDAFLAAPSAPSVVPTIVVDDVQAPVAMGLVALPRMLLFLQALRRVVAAHGAQLVVTAQAPAALAAARDADAVPLLATTDAARLVRIVEDEMATTRVRIGPLTSGLSRGVDGEVILVHGHTPGGPPRAAPIDSVGPPGRHALFTVQDAQVLLRARGAST</sequence>
<proteinExistence type="predicted"/>
<keyword evidence="1" id="KW-0472">Membrane</keyword>
<keyword evidence="1" id="KW-1133">Transmembrane helix</keyword>
<gene>
    <name evidence="2" type="ORF">CXG81DRAFT_16611</name>
</gene>
<protein>
    <recommendedName>
        <fullName evidence="4">Elongator complex protein 6</fullName>
    </recommendedName>
</protein>
<evidence type="ECO:0000256" key="1">
    <source>
        <dbReference type="SAM" id="Phobius"/>
    </source>
</evidence>
<reference evidence="3" key="1">
    <citation type="journal article" date="2018" name="Nat. Microbiol.">
        <title>Leveraging single-cell genomics to expand the fungal tree of life.</title>
        <authorList>
            <person name="Ahrendt S.R."/>
            <person name="Quandt C.A."/>
            <person name="Ciobanu D."/>
            <person name="Clum A."/>
            <person name="Salamov A."/>
            <person name="Andreopoulos B."/>
            <person name="Cheng J.F."/>
            <person name="Woyke T."/>
            <person name="Pelin A."/>
            <person name="Henrissat B."/>
            <person name="Reynolds N.K."/>
            <person name="Benny G.L."/>
            <person name="Smith M.E."/>
            <person name="James T.Y."/>
            <person name="Grigoriev I.V."/>
        </authorList>
    </citation>
    <scope>NUCLEOTIDE SEQUENCE [LARGE SCALE GENOMIC DNA]</scope>
    <source>
        <strain evidence="3">ATCC 52028</strain>
    </source>
</reference>
<dbReference type="AlphaFoldDB" id="A0A4P9XED7"/>
<feature type="transmembrane region" description="Helical" evidence="1">
    <location>
        <begin position="31"/>
        <end position="55"/>
    </location>
</feature>